<protein>
    <submittedName>
        <fullName evidence="2">Mce family protein</fullName>
    </submittedName>
</protein>
<dbReference type="PANTHER" id="PTHR33371:SF4">
    <property type="entry name" value="INTERMEMBRANE PHOSPHOLIPID TRANSPORT SYSTEM BINDING PROTEIN MLAD"/>
    <property type="match status" value="1"/>
</dbReference>
<name>A0AB74FEJ3_9MYCO</name>
<dbReference type="GO" id="GO:0005576">
    <property type="term" value="C:extracellular region"/>
    <property type="evidence" value="ECO:0007669"/>
    <property type="project" value="TreeGrafter"/>
</dbReference>
<organism evidence="2 3">
    <name type="scientific">Mycobacteroides abscessus subsp. abscessus</name>
    <dbReference type="NCBI Taxonomy" id="1185650"/>
    <lineage>
        <taxon>Bacteria</taxon>
        <taxon>Bacillati</taxon>
        <taxon>Actinomycetota</taxon>
        <taxon>Actinomycetes</taxon>
        <taxon>Mycobacteriales</taxon>
        <taxon>Mycobacteriaceae</taxon>
        <taxon>Mycobacteroides</taxon>
        <taxon>Mycobacteroides abscessus</taxon>
    </lineage>
</organism>
<gene>
    <name evidence="2" type="ORF">SAMEA2152244_03077</name>
</gene>
<comment type="caution">
    <text evidence="2">The sequence shown here is derived from an EMBL/GenBank/DDBJ whole genome shotgun (WGS) entry which is preliminary data.</text>
</comment>
<proteinExistence type="predicted"/>
<dbReference type="Pfam" id="PF02470">
    <property type="entry name" value="MlaD"/>
    <property type="match status" value="1"/>
</dbReference>
<feature type="domain" description="Mce/MlaD" evidence="1">
    <location>
        <begin position="34"/>
        <end position="109"/>
    </location>
</feature>
<sequence>MSNRVGMVRVVPVLAMVAVICGVGALWPTQHRRYITVTAQFDSAAGLYPGSTVAVLGMRVGSVEKITPEGGYVEVEFTVDRQVALPADVQAVTISTSILTDRQIELTPPYRGGAVMHDNETIGLNRTKTPVEFSRVVAVLDKLSISLRGDGEGGGPVADIVNTGADAVDGNGQKIKGALDELSRALRLGADGGRVTAEQLATVIKNVGTLMDAAARNDSKLREFTSTIHQLSQIVDDESLGTGSVGRKLNDVLKQAAEVLETNRDHIKQSVLNGDGAFKTLVDQQRELTELVDVLPLALDNLYNIIDQDNGAVRTRAMVDHILFDSQHIKEICNLMGLRQLGCSTGTMKDFGPDFGLTYILDGLAAMGQK</sequence>
<accession>A0AB74FEJ3</accession>
<dbReference type="EMBL" id="FSQE01000005">
    <property type="protein sequence ID" value="SIN07027.1"/>
    <property type="molecule type" value="Genomic_DNA"/>
</dbReference>
<dbReference type="AlphaFoldDB" id="A0AB74FEJ3"/>
<dbReference type="Proteomes" id="UP000184831">
    <property type="component" value="Unassembled WGS sequence"/>
</dbReference>
<dbReference type="InterPro" id="IPR005693">
    <property type="entry name" value="Mce"/>
</dbReference>
<evidence type="ECO:0000259" key="1">
    <source>
        <dbReference type="Pfam" id="PF02470"/>
    </source>
</evidence>
<dbReference type="NCBIfam" id="TIGR00996">
    <property type="entry name" value="Mtu_fam_mce"/>
    <property type="match status" value="1"/>
</dbReference>
<dbReference type="PANTHER" id="PTHR33371">
    <property type="entry name" value="INTERMEMBRANE PHOSPHOLIPID TRANSPORT SYSTEM BINDING PROTEIN MLAD-RELATED"/>
    <property type="match status" value="1"/>
</dbReference>
<evidence type="ECO:0000313" key="3">
    <source>
        <dbReference type="Proteomes" id="UP000184831"/>
    </source>
</evidence>
<evidence type="ECO:0000313" key="2">
    <source>
        <dbReference type="EMBL" id="SIN07027.1"/>
    </source>
</evidence>
<dbReference type="InterPro" id="IPR052336">
    <property type="entry name" value="MlaD_Phospholipid_Transporter"/>
</dbReference>
<dbReference type="InterPro" id="IPR003399">
    <property type="entry name" value="Mce/MlaD"/>
</dbReference>
<reference evidence="2 3" key="1">
    <citation type="submission" date="2016-11" db="EMBL/GenBank/DDBJ databases">
        <authorList>
            <consortium name="Pathogen Informatics"/>
        </authorList>
    </citation>
    <scope>NUCLEOTIDE SEQUENCE [LARGE SCALE GENOMIC DNA]</scope>
    <source>
        <strain evidence="2 3">696</strain>
    </source>
</reference>